<organism evidence="3 4">
    <name type="scientific">Phlebiopsis gigantea (strain 11061_1 CR5-6)</name>
    <name type="common">White-rot fungus</name>
    <name type="synonym">Peniophora gigantea</name>
    <dbReference type="NCBI Taxonomy" id="745531"/>
    <lineage>
        <taxon>Eukaryota</taxon>
        <taxon>Fungi</taxon>
        <taxon>Dikarya</taxon>
        <taxon>Basidiomycota</taxon>
        <taxon>Agaricomycotina</taxon>
        <taxon>Agaricomycetes</taxon>
        <taxon>Polyporales</taxon>
        <taxon>Phanerochaetaceae</taxon>
        <taxon>Phlebiopsis</taxon>
    </lineage>
</organism>
<dbReference type="Proteomes" id="UP000053257">
    <property type="component" value="Unassembled WGS sequence"/>
</dbReference>
<feature type="compositionally biased region" description="Acidic residues" evidence="1">
    <location>
        <begin position="45"/>
        <end position="55"/>
    </location>
</feature>
<evidence type="ECO:0000259" key="2">
    <source>
        <dbReference type="Pfam" id="PF20149"/>
    </source>
</evidence>
<evidence type="ECO:0000313" key="3">
    <source>
        <dbReference type="EMBL" id="KIP01315.1"/>
    </source>
</evidence>
<feature type="region of interest" description="Disordered" evidence="1">
    <location>
        <begin position="482"/>
        <end position="503"/>
    </location>
</feature>
<name>A0A0C3S1H9_PHLG1</name>
<feature type="compositionally biased region" description="Low complexity" evidence="1">
    <location>
        <begin position="119"/>
        <end position="142"/>
    </location>
</feature>
<dbReference type="OrthoDB" id="2751838at2759"/>
<feature type="region of interest" description="Disordered" evidence="1">
    <location>
        <begin position="24"/>
        <end position="184"/>
    </location>
</feature>
<gene>
    <name evidence="3" type="ORF">PHLGIDRAFT_123457</name>
</gene>
<feature type="domain" description="DUF6532" evidence="2">
    <location>
        <begin position="267"/>
        <end position="446"/>
    </location>
</feature>
<dbReference type="Pfam" id="PF20149">
    <property type="entry name" value="DUF6532"/>
    <property type="match status" value="1"/>
</dbReference>
<dbReference type="InterPro" id="IPR045341">
    <property type="entry name" value="DUF6532"/>
</dbReference>
<evidence type="ECO:0000313" key="4">
    <source>
        <dbReference type="Proteomes" id="UP000053257"/>
    </source>
</evidence>
<accession>A0A0C3S1H9</accession>
<dbReference type="AlphaFoldDB" id="A0A0C3S1H9"/>
<proteinExistence type="predicted"/>
<reference evidence="3 4" key="1">
    <citation type="journal article" date="2014" name="PLoS Genet.">
        <title>Analysis of the Phlebiopsis gigantea genome, transcriptome and secretome provides insight into its pioneer colonization strategies of wood.</title>
        <authorList>
            <person name="Hori C."/>
            <person name="Ishida T."/>
            <person name="Igarashi K."/>
            <person name="Samejima M."/>
            <person name="Suzuki H."/>
            <person name="Master E."/>
            <person name="Ferreira P."/>
            <person name="Ruiz-Duenas F.J."/>
            <person name="Held B."/>
            <person name="Canessa P."/>
            <person name="Larrondo L.F."/>
            <person name="Schmoll M."/>
            <person name="Druzhinina I.S."/>
            <person name="Kubicek C.P."/>
            <person name="Gaskell J.A."/>
            <person name="Kersten P."/>
            <person name="St John F."/>
            <person name="Glasner J."/>
            <person name="Sabat G."/>
            <person name="Splinter BonDurant S."/>
            <person name="Syed K."/>
            <person name="Yadav J."/>
            <person name="Mgbeahuruike A.C."/>
            <person name="Kovalchuk A."/>
            <person name="Asiegbu F.O."/>
            <person name="Lackner G."/>
            <person name="Hoffmeister D."/>
            <person name="Rencoret J."/>
            <person name="Gutierrez A."/>
            <person name="Sun H."/>
            <person name="Lindquist E."/>
            <person name="Barry K."/>
            <person name="Riley R."/>
            <person name="Grigoriev I.V."/>
            <person name="Henrissat B."/>
            <person name="Kues U."/>
            <person name="Berka R.M."/>
            <person name="Martinez A.T."/>
            <person name="Covert S.F."/>
            <person name="Blanchette R.A."/>
            <person name="Cullen D."/>
        </authorList>
    </citation>
    <scope>NUCLEOTIDE SEQUENCE [LARGE SCALE GENOMIC DNA]</scope>
    <source>
        <strain evidence="3 4">11061_1 CR5-6</strain>
    </source>
</reference>
<feature type="compositionally biased region" description="Polar residues" evidence="1">
    <location>
        <begin position="30"/>
        <end position="41"/>
    </location>
</feature>
<feature type="region of interest" description="Disordered" evidence="1">
    <location>
        <begin position="199"/>
        <end position="253"/>
    </location>
</feature>
<evidence type="ECO:0000256" key="1">
    <source>
        <dbReference type="SAM" id="MobiDB-lite"/>
    </source>
</evidence>
<feature type="compositionally biased region" description="Low complexity" evidence="1">
    <location>
        <begin position="156"/>
        <end position="184"/>
    </location>
</feature>
<protein>
    <recommendedName>
        <fullName evidence="2">DUF6532 domain-containing protein</fullName>
    </recommendedName>
</protein>
<sequence length="503" mass="55902">MAVTDKESSDKAKKQYDTLKKKYDKMKKSLAQQPNAFSNSQEGDGSSEGDFESEEETTHGYKSPFVSKGVVLPNKPRQKLQRASERRTPVTGKVPPQPKPQTQSLPPPAVEPLPNRNQSPSLLLSHSSNHSSRASSSLSARLPYDRLLSVASNIPSHRSGSRSSASSSHTNMASSRASSPPLSEASEALLEGNLHSADSEAGAGIQTEGRPRTDSFTQPTTHYRAHRGTTPPLFEPLDEDAPPPFAPKGQPLASDYSKTIEGLINQAVDHVAVRIYTEQAFPLALEKDEWAQEAWLAITRRVSNIRSHLRKIALAEVVAHYGIDRNVQNPGVESANAARVKVLTDDPKPPKFTHKDFDAAHPRRYAEDPFVLRLLQQAIFKNGQDIGPQFRAAFDPLPFTVLALLLTVVEFSLDAWESGSLNTKLEFRAKDYREQYSVHLAELQEWEKSNPEAVLKMRRRMFRRVLELGKITLDGAQGYKVPDHQRERMKAAMEDRTGDTDSD</sequence>
<dbReference type="EMBL" id="KN840823">
    <property type="protein sequence ID" value="KIP01315.1"/>
    <property type="molecule type" value="Genomic_DNA"/>
</dbReference>
<dbReference type="HOGENOM" id="CLU_541954_0_0_1"/>
<feature type="compositionally biased region" description="Pro residues" evidence="1">
    <location>
        <begin position="95"/>
        <end position="111"/>
    </location>
</feature>
<dbReference type="STRING" id="745531.A0A0C3S1H9"/>
<keyword evidence="4" id="KW-1185">Reference proteome</keyword>